<dbReference type="AlphaFoldDB" id="A0AAV6ZJV8"/>
<dbReference type="Proteomes" id="UP000824782">
    <property type="component" value="Unassembled WGS sequence"/>
</dbReference>
<dbReference type="InterPro" id="IPR008610">
    <property type="entry name" value="Ebp2"/>
</dbReference>
<feature type="compositionally biased region" description="Basic residues" evidence="7">
    <location>
        <begin position="76"/>
        <end position="109"/>
    </location>
</feature>
<evidence type="ECO:0000256" key="2">
    <source>
        <dbReference type="ARBA" id="ARBA00004604"/>
    </source>
</evidence>
<feature type="region of interest" description="Disordered" evidence="7">
    <location>
        <begin position="1"/>
        <end position="109"/>
    </location>
</feature>
<organism evidence="8 9">
    <name type="scientific">Engystomops pustulosus</name>
    <name type="common">Tungara frog</name>
    <name type="synonym">Physalaemus pustulosus</name>
    <dbReference type="NCBI Taxonomy" id="76066"/>
    <lineage>
        <taxon>Eukaryota</taxon>
        <taxon>Metazoa</taxon>
        <taxon>Chordata</taxon>
        <taxon>Craniata</taxon>
        <taxon>Vertebrata</taxon>
        <taxon>Euteleostomi</taxon>
        <taxon>Amphibia</taxon>
        <taxon>Batrachia</taxon>
        <taxon>Anura</taxon>
        <taxon>Neobatrachia</taxon>
        <taxon>Hyloidea</taxon>
        <taxon>Leptodactylidae</taxon>
        <taxon>Leiuperinae</taxon>
        <taxon>Engystomops</taxon>
    </lineage>
</organism>
<keyword evidence="4" id="KW-0690">Ribosome biogenesis</keyword>
<dbReference type="PANTHER" id="PTHR13028">
    <property type="entry name" value="RRNA PROCESSING PROTEIN EBNA1-BINDING PROTEIN-RELATED"/>
    <property type="match status" value="1"/>
</dbReference>
<keyword evidence="9" id="KW-1185">Reference proteome</keyword>
<evidence type="ECO:0000256" key="5">
    <source>
        <dbReference type="ARBA" id="ARBA00023054"/>
    </source>
</evidence>
<keyword evidence="6" id="KW-0539">Nucleus</keyword>
<dbReference type="Pfam" id="PF05890">
    <property type="entry name" value="Ebp2"/>
    <property type="match status" value="1"/>
</dbReference>
<sequence length="109" mass="12039">MMNQIKKYQKGLSDKLDFLEGDEPQKSGGGGNPKAKRGPNAKRKYKDQKFGFGGKKKGSKMNTRDSCNDVSGFRAKVAHGKSRPGNKGAKKANRRPGKMVRQKQKSKGR</sequence>
<dbReference type="GO" id="GO:0042273">
    <property type="term" value="P:ribosomal large subunit biogenesis"/>
    <property type="evidence" value="ECO:0007669"/>
    <property type="project" value="TreeGrafter"/>
</dbReference>
<protein>
    <submittedName>
        <fullName evidence="8">Uncharacterized protein</fullName>
    </submittedName>
</protein>
<dbReference type="EMBL" id="WNYA01000611">
    <property type="protein sequence ID" value="KAG8547784.1"/>
    <property type="molecule type" value="Genomic_DNA"/>
</dbReference>
<evidence type="ECO:0000256" key="3">
    <source>
        <dbReference type="ARBA" id="ARBA00007336"/>
    </source>
</evidence>
<comment type="subcellular location">
    <subcellularLocation>
        <location evidence="2">Nucleus</location>
        <location evidence="2">Nucleolus</location>
    </subcellularLocation>
</comment>
<evidence type="ECO:0000313" key="8">
    <source>
        <dbReference type="EMBL" id="KAG8547784.1"/>
    </source>
</evidence>
<accession>A0AAV6ZJV8</accession>
<evidence type="ECO:0000313" key="9">
    <source>
        <dbReference type="Proteomes" id="UP000824782"/>
    </source>
</evidence>
<dbReference type="GO" id="GO:0005730">
    <property type="term" value="C:nucleolus"/>
    <property type="evidence" value="ECO:0007669"/>
    <property type="project" value="UniProtKB-SubCell"/>
</dbReference>
<comment type="caution">
    <text evidence="8">The sequence shown here is derived from an EMBL/GenBank/DDBJ whole genome shotgun (WGS) entry which is preliminary data.</text>
</comment>
<keyword evidence="5" id="KW-0175">Coiled coil</keyword>
<feature type="compositionally biased region" description="Basic residues" evidence="7">
    <location>
        <begin position="34"/>
        <end position="46"/>
    </location>
</feature>
<reference evidence="8" key="1">
    <citation type="thesis" date="2020" institute="ProQuest LLC" country="789 East Eisenhower Parkway, Ann Arbor, MI, USA">
        <title>Comparative Genomics and Chromosome Evolution.</title>
        <authorList>
            <person name="Mudd A.B."/>
        </authorList>
    </citation>
    <scope>NUCLEOTIDE SEQUENCE</scope>
    <source>
        <strain evidence="8">237g6f4</strain>
        <tissue evidence="8">Blood</tissue>
    </source>
</reference>
<gene>
    <name evidence="8" type="ORF">GDO81_027498</name>
</gene>
<evidence type="ECO:0000256" key="1">
    <source>
        <dbReference type="ARBA" id="ARBA00003387"/>
    </source>
</evidence>
<evidence type="ECO:0000256" key="7">
    <source>
        <dbReference type="SAM" id="MobiDB-lite"/>
    </source>
</evidence>
<name>A0AAV6ZJV8_ENGPU</name>
<comment type="similarity">
    <text evidence="3">Belongs to the EBP2 family.</text>
</comment>
<comment type="function">
    <text evidence="1">Required for the processing of the 27S pre-rRNA.</text>
</comment>
<dbReference type="GO" id="GO:0034399">
    <property type="term" value="C:nuclear periphery"/>
    <property type="evidence" value="ECO:0007669"/>
    <property type="project" value="TreeGrafter"/>
</dbReference>
<proteinExistence type="inferred from homology"/>
<dbReference type="GO" id="GO:0030687">
    <property type="term" value="C:preribosome, large subunit precursor"/>
    <property type="evidence" value="ECO:0007669"/>
    <property type="project" value="TreeGrafter"/>
</dbReference>
<evidence type="ECO:0000256" key="6">
    <source>
        <dbReference type="ARBA" id="ARBA00023242"/>
    </source>
</evidence>
<dbReference type="PANTHER" id="PTHR13028:SF0">
    <property type="entry name" value="RRNA-PROCESSING PROTEIN EBP2-RELATED"/>
    <property type="match status" value="1"/>
</dbReference>
<dbReference type="GO" id="GO:0006364">
    <property type="term" value="P:rRNA processing"/>
    <property type="evidence" value="ECO:0007669"/>
    <property type="project" value="TreeGrafter"/>
</dbReference>
<evidence type="ECO:0000256" key="4">
    <source>
        <dbReference type="ARBA" id="ARBA00022517"/>
    </source>
</evidence>